<protein>
    <submittedName>
        <fullName evidence="2">Uncharacterized protein</fullName>
    </submittedName>
</protein>
<keyword evidence="1" id="KW-1133">Transmembrane helix</keyword>
<proteinExistence type="predicted"/>
<dbReference type="AlphaFoldDB" id="K1XVR7"/>
<keyword evidence="1" id="KW-0812">Transmembrane</keyword>
<evidence type="ECO:0000313" key="2">
    <source>
        <dbReference type="EMBL" id="EKD29342.1"/>
    </source>
</evidence>
<name>K1XVR7_9BACT</name>
<organism evidence="2">
    <name type="scientific">uncultured bacterium</name>
    <name type="common">gcode 4</name>
    <dbReference type="NCBI Taxonomy" id="1234023"/>
    <lineage>
        <taxon>Bacteria</taxon>
        <taxon>environmental samples</taxon>
    </lineage>
</organism>
<comment type="caution">
    <text evidence="2">The sequence shown here is derived from an EMBL/GenBank/DDBJ whole genome shotgun (WGS) entry which is preliminary data.</text>
</comment>
<accession>K1XVR7</accession>
<dbReference type="EMBL" id="AMFJ01034440">
    <property type="protein sequence ID" value="EKD29342.1"/>
    <property type="molecule type" value="Genomic_DNA"/>
</dbReference>
<keyword evidence="1" id="KW-0472">Membrane</keyword>
<reference evidence="2" key="1">
    <citation type="journal article" date="2012" name="Science">
        <title>Fermentation, hydrogen, and sulfur metabolism in multiple uncultivated bacterial phyla.</title>
        <authorList>
            <person name="Wrighton K.C."/>
            <person name="Thomas B.C."/>
            <person name="Sharon I."/>
            <person name="Miller C.S."/>
            <person name="Castelle C.J."/>
            <person name="VerBerkmoes N.C."/>
            <person name="Wilkins M.J."/>
            <person name="Hettich R.L."/>
            <person name="Lipton M.S."/>
            <person name="Williams K.H."/>
            <person name="Long P.E."/>
            <person name="Banfield J.F."/>
        </authorList>
    </citation>
    <scope>NUCLEOTIDE SEQUENCE [LARGE SCALE GENOMIC DNA]</scope>
</reference>
<sequence>MSGSVFILGYLLGFRENHLVSVVIEKNTIFLNEVNFETDNLPLFPFEEVEDFFFLCLLDLLDDNLTGSLRRDTTESFRILENFITHVDLDGISDRESFRIVSELCESHLGIWIFYRFHDSFFHRDFDGTRLEVEMDIHLTVFISEVFSVCSFNGGFDNLHETFAWYFFLCRNLIYGSFYFSYIYHNRYGWG</sequence>
<gene>
    <name evidence="2" type="ORF">ACD_78C00440G0003</name>
</gene>
<evidence type="ECO:0000256" key="1">
    <source>
        <dbReference type="SAM" id="Phobius"/>
    </source>
</evidence>
<feature type="transmembrane region" description="Helical" evidence="1">
    <location>
        <begin position="163"/>
        <end position="184"/>
    </location>
</feature>